<dbReference type="NCBIfam" id="TIGR01007">
    <property type="entry name" value="eps_fam"/>
    <property type="match status" value="1"/>
</dbReference>
<evidence type="ECO:0000256" key="9">
    <source>
        <dbReference type="SAM" id="Phobius"/>
    </source>
</evidence>
<accession>A0A3E3K4R2</accession>
<reference evidence="11 12" key="1">
    <citation type="submission" date="2018-08" db="EMBL/GenBank/DDBJ databases">
        <title>A genome reference for cultivated species of the human gut microbiota.</title>
        <authorList>
            <person name="Zou Y."/>
            <person name="Xue W."/>
            <person name="Luo G."/>
        </authorList>
    </citation>
    <scope>NUCLEOTIDE SEQUENCE [LARGE SCALE GENOMIC DNA]</scope>
    <source>
        <strain evidence="11 12">AF37-2AT</strain>
    </source>
</reference>
<evidence type="ECO:0000256" key="3">
    <source>
        <dbReference type="ARBA" id="ARBA00022679"/>
    </source>
</evidence>
<dbReference type="GeneID" id="97193753"/>
<dbReference type="EMBL" id="QVLX01000002">
    <property type="protein sequence ID" value="RGE88936.1"/>
    <property type="molecule type" value="Genomic_DNA"/>
</dbReference>
<evidence type="ECO:0000256" key="1">
    <source>
        <dbReference type="ARBA" id="ARBA00007316"/>
    </source>
</evidence>
<evidence type="ECO:0000313" key="11">
    <source>
        <dbReference type="EMBL" id="RGE88936.1"/>
    </source>
</evidence>
<keyword evidence="12" id="KW-1185">Reference proteome</keyword>
<evidence type="ECO:0000259" key="10">
    <source>
        <dbReference type="Pfam" id="PF13614"/>
    </source>
</evidence>
<dbReference type="Gene3D" id="3.40.50.300">
    <property type="entry name" value="P-loop containing nucleotide triphosphate hydrolases"/>
    <property type="match status" value="1"/>
</dbReference>
<keyword evidence="7" id="KW-0829">Tyrosine-protein kinase</keyword>
<evidence type="ECO:0000313" key="12">
    <source>
        <dbReference type="Proteomes" id="UP000261080"/>
    </source>
</evidence>
<evidence type="ECO:0000256" key="7">
    <source>
        <dbReference type="ARBA" id="ARBA00023137"/>
    </source>
</evidence>
<gene>
    <name evidence="11" type="ORF">DW016_05400</name>
</gene>
<evidence type="ECO:0000256" key="2">
    <source>
        <dbReference type="ARBA" id="ARBA00011903"/>
    </source>
</evidence>
<keyword evidence="6" id="KW-0067">ATP-binding</keyword>
<sequence length="501" mass="55951">MAEKNGYQKVDSGSYRKLDGDDVIDLGTLFWNIIQGFLKFWWLVILLMAIGAGAFYLKASRIFYMPMYQSSATFTVLTGGASTADSGNGTYNFYYDTTTAGQLARTFPYILSSSLLTDAIKEDLGVEAVNGSISAQAISESNMITMSVISQSPEDAKAILESAIKVYPDIARFVIGDTRFNIIDEPTMPDEPYNKPSYRAQIKKGGLYGAGAGILLICLYAFFKKTVQKPEELKSAMSLTCIANIPEAPRKLRKQKDQRWIRMKDDRTPQAFKENIQSLQIRISRELEERGGKLLLITSTMPEEGKSTLAYNLAAAAASHGVKVLFVDADLRKQEDRKHLTGEIGRGLASVVTGKCTLEEAVRNEEETGIDFLGGSRPIKKVQQILNHSRFEAVLQEMKERWDLIILDAPPAEMFEDASILAERADGILYIIRYDMVQKRRILDCIQGLEDAKAPLLGYAFNGIPVHRGGYGYYGYGRYGYGYYGYGSYSYEDRKKRGAHD</sequence>
<dbReference type="AlphaFoldDB" id="A0A3E3K4R2"/>
<dbReference type="EC" id="2.7.10.2" evidence="2"/>
<protein>
    <recommendedName>
        <fullName evidence="2">non-specific protein-tyrosine kinase</fullName>
        <ecNumber evidence="2">2.7.10.2</ecNumber>
    </recommendedName>
</protein>
<dbReference type="RefSeq" id="WP_053769508.1">
    <property type="nucleotide sequence ID" value="NZ_CATZPC010000012.1"/>
</dbReference>
<keyword evidence="5 11" id="KW-0418">Kinase</keyword>
<keyword evidence="9" id="KW-0472">Membrane</keyword>
<comment type="catalytic activity">
    <reaction evidence="8">
        <text>L-tyrosyl-[protein] + ATP = O-phospho-L-tyrosyl-[protein] + ADP + H(+)</text>
        <dbReference type="Rhea" id="RHEA:10596"/>
        <dbReference type="Rhea" id="RHEA-COMP:10136"/>
        <dbReference type="Rhea" id="RHEA-COMP:20101"/>
        <dbReference type="ChEBI" id="CHEBI:15378"/>
        <dbReference type="ChEBI" id="CHEBI:30616"/>
        <dbReference type="ChEBI" id="CHEBI:46858"/>
        <dbReference type="ChEBI" id="CHEBI:61978"/>
        <dbReference type="ChEBI" id="CHEBI:456216"/>
        <dbReference type="EC" id="2.7.10.2"/>
    </reaction>
</comment>
<dbReference type="GO" id="GO:0005886">
    <property type="term" value="C:plasma membrane"/>
    <property type="evidence" value="ECO:0007669"/>
    <property type="project" value="TreeGrafter"/>
</dbReference>
<evidence type="ECO:0000256" key="8">
    <source>
        <dbReference type="ARBA" id="ARBA00051245"/>
    </source>
</evidence>
<dbReference type="CDD" id="cd05387">
    <property type="entry name" value="BY-kinase"/>
    <property type="match status" value="1"/>
</dbReference>
<evidence type="ECO:0000256" key="5">
    <source>
        <dbReference type="ARBA" id="ARBA00022777"/>
    </source>
</evidence>
<dbReference type="InterPro" id="IPR005702">
    <property type="entry name" value="Wzc-like_C"/>
</dbReference>
<keyword evidence="9" id="KW-1133">Transmembrane helix</keyword>
<dbReference type="GO" id="GO:0004715">
    <property type="term" value="F:non-membrane spanning protein tyrosine kinase activity"/>
    <property type="evidence" value="ECO:0007669"/>
    <property type="project" value="UniProtKB-EC"/>
</dbReference>
<dbReference type="Pfam" id="PF13614">
    <property type="entry name" value="AAA_31"/>
    <property type="match status" value="1"/>
</dbReference>
<feature type="domain" description="AAA" evidence="10">
    <location>
        <begin position="305"/>
        <end position="413"/>
    </location>
</feature>
<keyword evidence="3 11" id="KW-0808">Transferase</keyword>
<dbReference type="GO" id="GO:0005524">
    <property type="term" value="F:ATP binding"/>
    <property type="evidence" value="ECO:0007669"/>
    <property type="project" value="UniProtKB-KW"/>
</dbReference>
<comment type="caution">
    <text evidence="11">The sequence shown here is derived from an EMBL/GenBank/DDBJ whole genome shotgun (WGS) entry which is preliminary data.</text>
</comment>
<keyword evidence="4" id="KW-0547">Nucleotide-binding</keyword>
<dbReference type="InterPro" id="IPR050445">
    <property type="entry name" value="Bact_polysacc_biosynth/exp"/>
</dbReference>
<feature type="transmembrane region" description="Helical" evidence="9">
    <location>
        <begin position="40"/>
        <end position="57"/>
    </location>
</feature>
<keyword evidence="9" id="KW-0812">Transmembrane</keyword>
<proteinExistence type="inferred from homology"/>
<dbReference type="SUPFAM" id="SSF52540">
    <property type="entry name" value="P-loop containing nucleoside triphosphate hydrolases"/>
    <property type="match status" value="1"/>
</dbReference>
<dbReference type="InterPro" id="IPR025669">
    <property type="entry name" value="AAA_dom"/>
</dbReference>
<dbReference type="PANTHER" id="PTHR32309:SF13">
    <property type="entry name" value="FERRIC ENTEROBACTIN TRANSPORT PROTEIN FEPE"/>
    <property type="match status" value="1"/>
</dbReference>
<dbReference type="OrthoDB" id="9794577at2"/>
<organism evidence="11 12">
    <name type="scientific">Sellimonas intestinalis</name>
    <dbReference type="NCBI Taxonomy" id="1653434"/>
    <lineage>
        <taxon>Bacteria</taxon>
        <taxon>Bacillati</taxon>
        <taxon>Bacillota</taxon>
        <taxon>Clostridia</taxon>
        <taxon>Lachnospirales</taxon>
        <taxon>Lachnospiraceae</taxon>
        <taxon>Sellimonas</taxon>
    </lineage>
</organism>
<evidence type="ECO:0000256" key="4">
    <source>
        <dbReference type="ARBA" id="ARBA00022741"/>
    </source>
</evidence>
<evidence type="ECO:0000256" key="6">
    <source>
        <dbReference type="ARBA" id="ARBA00022840"/>
    </source>
</evidence>
<dbReference type="InterPro" id="IPR027417">
    <property type="entry name" value="P-loop_NTPase"/>
</dbReference>
<dbReference type="PANTHER" id="PTHR32309">
    <property type="entry name" value="TYROSINE-PROTEIN KINASE"/>
    <property type="match status" value="1"/>
</dbReference>
<comment type="similarity">
    <text evidence="1">Belongs to the CpsD/CapB family.</text>
</comment>
<name>A0A3E3K4R2_9FIRM</name>
<feature type="transmembrane region" description="Helical" evidence="9">
    <location>
        <begin position="205"/>
        <end position="223"/>
    </location>
</feature>
<dbReference type="Proteomes" id="UP000261080">
    <property type="component" value="Unassembled WGS sequence"/>
</dbReference>